<dbReference type="PANTHER" id="PTHR35144">
    <property type="entry name" value="MEIOSIS-SPECIFIC TRANSCRIPTION FACTOR NDT80"/>
    <property type="match status" value="1"/>
</dbReference>
<keyword evidence="1 2" id="KW-0238">DNA-binding</keyword>
<feature type="DNA-binding region" description="NDT80" evidence="2">
    <location>
        <begin position="260"/>
        <end position="494"/>
    </location>
</feature>
<dbReference type="OrthoDB" id="2288358at2759"/>
<feature type="compositionally biased region" description="Polar residues" evidence="3">
    <location>
        <begin position="649"/>
        <end position="659"/>
    </location>
</feature>
<feature type="compositionally biased region" description="Low complexity" evidence="3">
    <location>
        <begin position="637"/>
        <end position="648"/>
    </location>
</feature>
<sequence length="881" mass="97728">MDTNNPMVNYPTPPTTSHNFSAFSFNIKSDSQNYPYSYSPTLNNCISSTDSYPIVSSNIKTEDNTASPNMNNYNGINMYNTTSIISGNDGSTLNSSNNNNNSYGNTTGNTYPTSNQTPSNDTFSSFQSYSNINYANINNSIQPLSPKEISYMDKSQVIVDSTQQNTPQNSFNGYNQESNQSSQQNYVNYNTFSDQSNNQFNNNNNSTGINNNSNNLTLDTSFSGSNNDTSSSLMYANNGQENNNSYDIKTPTCPNSQMNSNQVNTPPTTPMPEKSKKKRGDHIHYNIKTNMFEETQQYYEIFNYEKTKPYNIRIIPKVDRGFFPTGPENDFTCYRRNYFQISVSFTADNIKNPNEFTMPSVMKFGDSFLTVENFYIGICAKVKGGTKAIRVVQQTAKREKGPQNKPVPKLCKPGGNPSYYHGLTSNQSIVTFERLQFKSATPNSSKRSGTQQFYTLVIDLYADTTQHKRYKVASIESKRLIVRGRSPGHYAANGEYDNIPFSNRSLSTSSTESTTTTTNNTTTNTTTNNNNTTTNNNNTTTNNNNTTTNNNNTTTNNNNTTTCTANCPSYYGNGNQGYGNNGNDSYPTGGGNNYSTDYNNMGGDLTSISSNQDSINYNNNYTNNQNMNFMAASTNNNQFQSNMNSNQSPYTPSSYSQLPYNDSGNSYDNYNSTASSANSSAITGTSYPNESAGTIPNNNGGDPGFNYQNNNNFSSTNDSSNSYYSFNNSSMDSSSQNGYMYQTPPLQPQQNPSPQSIDPTLTYNVSKQEVINPYSTDSQNAYSPYVQGTVNLFPSQTQSSDPSSYSSNNYYPQNTNSNTQMSQNVNTGNNSQYYSQNNQDLIFSTLPFNQTDSFTTPDQSNLIAQSQQQQQTSNTVNSMNQ</sequence>
<feature type="region of interest" description="Disordered" evidence="3">
    <location>
        <begin position="502"/>
        <end position="555"/>
    </location>
</feature>
<dbReference type="GO" id="GO:0051321">
    <property type="term" value="P:meiotic cell cycle"/>
    <property type="evidence" value="ECO:0007669"/>
    <property type="project" value="TreeGrafter"/>
</dbReference>
<feature type="region of interest" description="Disordered" evidence="3">
    <location>
        <begin position="852"/>
        <end position="881"/>
    </location>
</feature>
<dbReference type="GO" id="GO:0003700">
    <property type="term" value="F:DNA-binding transcription factor activity"/>
    <property type="evidence" value="ECO:0007669"/>
    <property type="project" value="UniProtKB-UniRule"/>
</dbReference>
<feature type="compositionally biased region" description="Low complexity" evidence="3">
    <location>
        <begin position="859"/>
        <end position="881"/>
    </location>
</feature>
<dbReference type="Gene3D" id="2.60.40.1390">
    <property type="entry name" value="NDT80 DNA-binding domain"/>
    <property type="match status" value="1"/>
</dbReference>
<feature type="region of interest" description="Disordered" evidence="3">
    <location>
        <begin position="637"/>
        <end position="760"/>
    </location>
</feature>
<feature type="compositionally biased region" description="Low complexity" evidence="3">
    <location>
        <begin position="794"/>
        <end position="833"/>
    </location>
</feature>
<feature type="compositionally biased region" description="Low complexity" evidence="3">
    <location>
        <begin position="90"/>
        <end position="115"/>
    </location>
</feature>
<feature type="region of interest" description="Disordered" evidence="3">
    <location>
        <begin position="257"/>
        <end position="280"/>
    </location>
</feature>
<dbReference type="InterPro" id="IPR024061">
    <property type="entry name" value="NDT80_DNA-bd_dom"/>
</dbReference>
<reference evidence="5 6" key="1">
    <citation type="submission" date="2016-08" db="EMBL/GenBank/DDBJ databases">
        <title>A Parts List for Fungal Cellulosomes Revealed by Comparative Genomics.</title>
        <authorList>
            <consortium name="DOE Joint Genome Institute"/>
            <person name="Haitjema C.H."/>
            <person name="Gilmore S.P."/>
            <person name="Henske J.K."/>
            <person name="Solomon K.V."/>
            <person name="De Groot R."/>
            <person name="Kuo A."/>
            <person name="Mondo S.J."/>
            <person name="Salamov A.A."/>
            <person name="Labutti K."/>
            <person name="Zhao Z."/>
            <person name="Chiniquy J."/>
            <person name="Barry K."/>
            <person name="Brewer H.M."/>
            <person name="Purvine S.O."/>
            <person name="Wright A.T."/>
            <person name="Boxma B."/>
            <person name="Van Alen T."/>
            <person name="Hackstein J.H."/>
            <person name="Baker S.E."/>
            <person name="Grigoriev I.V."/>
            <person name="O'Malley M.A."/>
        </authorList>
    </citation>
    <scope>NUCLEOTIDE SEQUENCE [LARGE SCALE GENOMIC DNA]</scope>
    <source>
        <strain evidence="5 6">G1</strain>
    </source>
</reference>
<proteinExistence type="predicted"/>
<evidence type="ECO:0000256" key="3">
    <source>
        <dbReference type="SAM" id="MobiDB-lite"/>
    </source>
</evidence>
<dbReference type="Pfam" id="PF05224">
    <property type="entry name" value="NDT80_PhoG"/>
    <property type="match status" value="1"/>
</dbReference>
<dbReference type="InterPro" id="IPR052605">
    <property type="entry name" value="Fungal_trans_regulator"/>
</dbReference>
<evidence type="ECO:0000256" key="2">
    <source>
        <dbReference type="PROSITE-ProRule" id="PRU00850"/>
    </source>
</evidence>
<evidence type="ECO:0000256" key="1">
    <source>
        <dbReference type="ARBA" id="ARBA00023125"/>
    </source>
</evidence>
<dbReference type="GO" id="GO:0000228">
    <property type="term" value="C:nuclear chromosome"/>
    <property type="evidence" value="ECO:0007669"/>
    <property type="project" value="TreeGrafter"/>
</dbReference>
<evidence type="ECO:0000313" key="6">
    <source>
        <dbReference type="Proteomes" id="UP000193920"/>
    </source>
</evidence>
<dbReference type="Proteomes" id="UP000193920">
    <property type="component" value="Unassembled WGS sequence"/>
</dbReference>
<feature type="compositionally biased region" description="Polar residues" evidence="3">
    <location>
        <begin position="687"/>
        <end position="700"/>
    </location>
</feature>
<feature type="compositionally biased region" description="Low complexity" evidence="3">
    <location>
        <begin position="705"/>
        <end position="755"/>
    </location>
</feature>
<dbReference type="GO" id="GO:0003677">
    <property type="term" value="F:DNA binding"/>
    <property type="evidence" value="ECO:0007669"/>
    <property type="project" value="UniProtKB-KW"/>
</dbReference>
<dbReference type="InterPro" id="IPR037141">
    <property type="entry name" value="NDT80_DNA-bd_dom_sf"/>
</dbReference>
<gene>
    <name evidence="5" type="ORF">LY90DRAFT_668581</name>
</gene>
<name>A0A1Y2DP96_9FUNG</name>
<feature type="region of interest" description="Disordered" evidence="3">
    <location>
        <begin position="793"/>
        <end position="833"/>
    </location>
</feature>
<evidence type="ECO:0000313" key="5">
    <source>
        <dbReference type="EMBL" id="ORY61112.1"/>
    </source>
</evidence>
<dbReference type="GO" id="GO:0045944">
    <property type="term" value="P:positive regulation of transcription by RNA polymerase II"/>
    <property type="evidence" value="ECO:0007669"/>
    <property type="project" value="TreeGrafter"/>
</dbReference>
<organism evidence="5 6">
    <name type="scientific">Neocallimastix californiae</name>
    <dbReference type="NCBI Taxonomy" id="1754190"/>
    <lineage>
        <taxon>Eukaryota</taxon>
        <taxon>Fungi</taxon>
        <taxon>Fungi incertae sedis</taxon>
        <taxon>Chytridiomycota</taxon>
        <taxon>Chytridiomycota incertae sedis</taxon>
        <taxon>Neocallimastigomycetes</taxon>
        <taxon>Neocallimastigales</taxon>
        <taxon>Neocallimastigaceae</taxon>
        <taxon>Neocallimastix</taxon>
    </lineage>
</organism>
<dbReference type="PROSITE" id="PS51517">
    <property type="entry name" value="NDT80"/>
    <property type="match status" value="1"/>
</dbReference>
<dbReference type="InterPro" id="IPR008967">
    <property type="entry name" value="p53-like_TF_DNA-bd_sf"/>
</dbReference>
<feature type="domain" description="NDT80" evidence="4">
    <location>
        <begin position="260"/>
        <end position="494"/>
    </location>
</feature>
<keyword evidence="6" id="KW-1185">Reference proteome</keyword>
<dbReference type="EMBL" id="MCOG01000060">
    <property type="protein sequence ID" value="ORY61112.1"/>
    <property type="molecule type" value="Genomic_DNA"/>
</dbReference>
<dbReference type="AlphaFoldDB" id="A0A1Y2DP96"/>
<comment type="caution">
    <text evidence="5">The sequence shown here is derived from an EMBL/GenBank/DDBJ whole genome shotgun (WGS) entry which is preliminary data.</text>
</comment>
<dbReference type="PANTHER" id="PTHR35144:SF2">
    <property type="entry name" value="MEIOSIS-SPECIFIC TRANSCRIPTION FACTOR NDT80"/>
    <property type="match status" value="1"/>
</dbReference>
<accession>A0A1Y2DP96</accession>
<feature type="compositionally biased region" description="Low complexity" evidence="3">
    <location>
        <begin position="660"/>
        <end position="686"/>
    </location>
</feature>
<protein>
    <recommendedName>
        <fullName evidence="4">NDT80 domain-containing protein</fullName>
    </recommendedName>
</protein>
<dbReference type="STRING" id="1754190.A0A1Y2DP96"/>
<feature type="region of interest" description="Disordered" evidence="3">
    <location>
        <begin position="90"/>
        <end position="124"/>
    </location>
</feature>
<feature type="compositionally biased region" description="Polar residues" evidence="3">
    <location>
        <begin position="257"/>
        <end position="266"/>
    </location>
</feature>
<dbReference type="SUPFAM" id="SSF49417">
    <property type="entry name" value="p53-like transcription factors"/>
    <property type="match status" value="1"/>
</dbReference>
<feature type="region of interest" description="Disordered" evidence="3">
    <location>
        <begin position="191"/>
        <end position="226"/>
    </location>
</feature>
<evidence type="ECO:0000259" key="4">
    <source>
        <dbReference type="PROSITE" id="PS51517"/>
    </source>
</evidence>